<keyword evidence="2" id="KW-0472">Membrane</keyword>
<comment type="caution">
    <text evidence="3">The sequence shown here is derived from an EMBL/GenBank/DDBJ whole genome shotgun (WGS) entry which is preliminary data.</text>
</comment>
<feature type="region of interest" description="Disordered" evidence="1">
    <location>
        <begin position="88"/>
        <end position="115"/>
    </location>
</feature>
<keyword evidence="2" id="KW-0812">Transmembrane</keyword>
<protein>
    <recommendedName>
        <fullName evidence="5">Transmembrane protein</fullName>
    </recommendedName>
</protein>
<proteinExistence type="predicted"/>
<accession>A0A5B7K684</accession>
<evidence type="ECO:0000256" key="2">
    <source>
        <dbReference type="SAM" id="Phobius"/>
    </source>
</evidence>
<dbReference type="Proteomes" id="UP000324222">
    <property type="component" value="Unassembled WGS sequence"/>
</dbReference>
<name>A0A5B7K684_PORTR</name>
<gene>
    <name evidence="3" type="ORF">E2C01_097645</name>
</gene>
<keyword evidence="4" id="KW-1185">Reference proteome</keyword>
<evidence type="ECO:0008006" key="5">
    <source>
        <dbReference type="Google" id="ProtNLM"/>
    </source>
</evidence>
<evidence type="ECO:0000313" key="4">
    <source>
        <dbReference type="Proteomes" id="UP000324222"/>
    </source>
</evidence>
<evidence type="ECO:0000313" key="3">
    <source>
        <dbReference type="EMBL" id="MPD02087.1"/>
    </source>
</evidence>
<dbReference type="AlphaFoldDB" id="A0A5B7K684"/>
<reference evidence="3 4" key="1">
    <citation type="submission" date="2019-05" db="EMBL/GenBank/DDBJ databases">
        <title>Another draft genome of Portunus trituberculatus and its Hox gene families provides insights of decapod evolution.</title>
        <authorList>
            <person name="Jeong J.-H."/>
            <person name="Song I."/>
            <person name="Kim S."/>
            <person name="Choi T."/>
            <person name="Kim D."/>
            <person name="Ryu S."/>
            <person name="Kim W."/>
        </authorList>
    </citation>
    <scope>NUCLEOTIDE SEQUENCE [LARGE SCALE GENOMIC DNA]</scope>
    <source>
        <tissue evidence="3">Muscle</tissue>
    </source>
</reference>
<keyword evidence="2" id="KW-1133">Transmembrane helix</keyword>
<dbReference type="EMBL" id="VSRR010129875">
    <property type="protein sequence ID" value="MPD02087.1"/>
    <property type="molecule type" value="Genomic_DNA"/>
</dbReference>
<organism evidence="3 4">
    <name type="scientific">Portunus trituberculatus</name>
    <name type="common">Swimming crab</name>
    <name type="synonym">Neptunus trituberculatus</name>
    <dbReference type="NCBI Taxonomy" id="210409"/>
    <lineage>
        <taxon>Eukaryota</taxon>
        <taxon>Metazoa</taxon>
        <taxon>Ecdysozoa</taxon>
        <taxon>Arthropoda</taxon>
        <taxon>Crustacea</taxon>
        <taxon>Multicrustacea</taxon>
        <taxon>Malacostraca</taxon>
        <taxon>Eumalacostraca</taxon>
        <taxon>Eucarida</taxon>
        <taxon>Decapoda</taxon>
        <taxon>Pleocyemata</taxon>
        <taxon>Brachyura</taxon>
        <taxon>Eubrachyura</taxon>
        <taxon>Portunoidea</taxon>
        <taxon>Portunidae</taxon>
        <taxon>Portuninae</taxon>
        <taxon>Portunus</taxon>
    </lineage>
</organism>
<evidence type="ECO:0000256" key="1">
    <source>
        <dbReference type="SAM" id="MobiDB-lite"/>
    </source>
</evidence>
<feature type="transmembrane region" description="Helical" evidence="2">
    <location>
        <begin position="48"/>
        <end position="67"/>
    </location>
</feature>
<sequence>MSIGLVFRFVRRRRSAIIPKSSPSSPHPPLNATTITTTTTKTCTAKSVLLFVYFPLVPWLVLVLFVSRPPDDAPTFLSPFIRPSGPSFPRLANEPRRENDGAAAKLSPVGSSKRVSPHIFSPSFVNRGLWDGAGHRSTRIEGSGGGDGVQCLLLPWCVYVFIIPVEFVCM</sequence>